<feature type="transmembrane region" description="Helical" evidence="7">
    <location>
        <begin position="142"/>
        <end position="164"/>
    </location>
</feature>
<evidence type="ECO:0000256" key="4">
    <source>
        <dbReference type="ARBA" id="ARBA00023136"/>
    </source>
</evidence>
<protein>
    <recommendedName>
        <fullName evidence="8">Rhodopsin domain-containing protein</fullName>
    </recommendedName>
</protein>
<dbReference type="GO" id="GO:0016020">
    <property type="term" value="C:membrane"/>
    <property type="evidence" value="ECO:0007669"/>
    <property type="project" value="UniProtKB-SubCell"/>
</dbReference>
<feature type="transmembrane region" description="Helical" evidence="7">
    <location>
        <begin position="24"/>
        <end position="45"/>
    </location>
</feature>
<feature type="transmembrane region" description="Helical" evidence="7">
    <location>
        <begin position="57"/>
        <end position="81"/>
    </location>
</feature>
<evidence type="ECO:0000256" key="1">
    <source>
        <dbReference type="ARBA" id="ARBA00004141"/>
    </source>
</evidence>
<feature type="domain" description="Rhodopsin" evidence="8">
    <location>
        <begin position="44"/>
        <end position="286"/>
    </location>
</feature>
<dbReference type="PANTHER" id="PTHR33048">
    <property type="entry name" value="PTH11-LIKE INTEGRAL MEMBRANE PROTEIN (AFU_ORTHOLOGUE AFUA_5G11245)"/>
    <property type="match status" value="1"/>
</dbReference>
<sequence length="376" mass="41196">MATPTPKPPALTPEYLAEDASPPLFRTAILFMVLQTIFLVLFIISRFINKTAKGLDFYLLIPLGYIFVMANCSISLIGIAIGGTGRHQVAILREDPTGNTLMNYFKLLKAQEFVQQAAVAAPKLAILVLYTRVFTTRPYRTAVYVVAGAIIATWLGAGITSLTICRPFGFNWDKKIRGGKCGDVLGFYRAICVPNLVTDFVVAIMPMPILWDLKVKMTVKIGLALTFLIGSFGIVISTIRTVMFFRDERLSIDRTFSNVHLFIWTVVEPGSYFLCVCMPSLKPLQRKIFGNSSITATIANKVGTSGRGKGGSKLQSELSSASGGGKNGIRITHAIRQHGSLRTGDNAEMGLTSHGYVELDEYDQTRVVPGKATVRR</sequence>
<evidence type="ECO:0000256" key="3">
    <source>
        <dbReference type="ARBA" id="ARBA00022989"/>
    </source>
</evidence>
<dbReference type="EMBL" id="ML977056">
    <property type="protein sequence ID" value="KAF1948503.1"/>
    <property type="molecule type" value="Genomic_DNA"/>
</dbReference>
<accession>A0A6A5T763</accession>
<keyword evidence="3 7" id="KW-1133">Transmembrane helix</keyword>
<dbReference type="InterPro" id="IPR052337">
    <property type="entry name" value="SAT4-like"/>
</dbReference>
<evidence type="ECO:0000256" key="7">
    <source>
        <dbReference type="SAM" id="Phobius"/>
    </source>
</evidence>
<dbReference type="OrthoDB" id="5329176at2759"/>
<comment type="subcellular location">
    <subcellularLocation>
        <location evidence="1">Membrane</location>
        <topology evidence="1">Multi-pass membrane protein</topology>
    </subcellularLocation>
</comment>
<proteinExistence type="inferred from homology"/>
<evidence type="ECO:0000256" key="2">
    <source>
        <dbReference type="ARBA" id="ARBA00022692"/>
    </source>
</evidence>
<gene>
    <name evidence="9" type="ORF">CC80DRAFT_486023</name>
</gene>
<evidence type="ECO:0000259" key="8">
    <source>
        <dbReference type="Pfam" id="PF20684"/>
    </source>
</evidence>
<dbReference type="PANTHER" id="PTHR33048:SF156">
    <property type="entry name" value="INTEGRAL MEMBRANE PROTEIN"/>
    <property type="match status" value="1"/>
</dbReference>
<organism evidence="9 10">
    <name type="scientific">Byssothecium circinans</name>
    <dbReference type="NCBI Taxonomy" id="147558"/>
    <lineage>
        <taxon>Eukaryota</taxon>
        <taxon>Fungi</taxon>
        <taxon>Dikarya</taxon>
        <taxon>Ascomycota</taxon>
        <taxon>Pezizomycotina</taxon>
        <taxon>Dothideomycetes</taxon>
        <taxon>Pleosporomycetidae</taxon>
        <taxon>Pleosporales</taxon>
        <taxon>Massarineae</taxon>
        <taxon>Massarinaceae</taxon>
        <taxon>Byssothecium</taxon>
    </lineage>
</organism>
<name>A0A6A5T763_9PLEO</name>
<dbReference type="Pfam" id="PF20684">
    <property type="entry name" value="Fung_rhodopsin"/>
    <property type="match status" value="1"/>
</dbReference>
<feature type="region of interest" description="Disordered" evidence="6">
    <location>
        <begin position="304"/>
        <end position="325"/>
    </location>
</feature>
<comment type="similarity">
    <text evidence="5">Belongs to the SAT4 family.</text>
</comment>
<feature type="transmembrane region" description="Helical" evidence="7">
    <location>
        <begin position="184"/>
        <end position="205"/>
    </location>
</feature>
<feature type="transmembrane region" description="Helical" evidence="7">
    <location>
        <begin position="217"/>
        <end position="239"/>
    </location>
</feature>
<dbReference type="AlphaFoldDB" id="A0A6A5T763"/>
<keyword evidence="4 7" id="KW-0472">Membrane</keyword>
<evidence type="ECO:0000256" key="5">
    <source>
        <dbReference type="ARBA" id="ARBA00038359"/>
    </source>
</evidence>
<reference evidence="9" key="1">
    <citation type="journal article" date="2020" name="Stud. Mycol.">
        <title>101 Dothideomycetes genomes: a test case for predicting lifestyles and emergence of pathogens.</title>
        <authorList>
            <person name="Haridas S."/>
            <person name="Albert R."/>
            <person name="Binder M."/>
            <person name="Bloem J."/>
            <person name="Labutti K."/>
            <person name="Salamov A."/>
            <person name="Andreopoulos B."/>
            <person name="Baker S."/>
            <person name="Barry K."/>
            <person name="Bills G."/>
            <person name="Bluhm B."/>
            <person name="Cannon C."/>
            <person name="Castanera R."/>
            <person name="Culley D."/>
            <person name="Daum C."/>
            <person name="Ezra D."/>
            <person name="Gonzalez J."/>
            <person name="Henrissat B."/>
            <person name="Kuo A."/>
            <person name="Liang C."/>
            <person name="Lipzen A."/>
            <person name="Lutzoni F."/>
            <person name="Magnuson J."/>
            <person name="Mondo S."/>
            <person name="Nolan M."/>
            <person name="Ohm R."/>
            <person name="Pangilinan J."/>
            <person name="Park H.-J."/>
            <person name="Ramirez L."/>
            <person name="Alfaro M."/>
            <person name="Sun H."/>
            <person name="Tritt A."/>
            <person name="Yoshinaga Y."/>
            <person name="Zwiers L.-H."/>
            <person name="Turgeon B."/>
            <person name="Goodwin S."/>
            <person name="Spatafora J."/>
            <person name="Crous P."/>
            <person name="Grigoriev I."/>
        </authorList>
    </citation>
    <scope>NUCLEOTIDE SEQUENCE</scope>
    <source>
        <strain evidence="9">CBS 675.92</strain>
    </source>
</reference>
<keyword evidence="2 7" id="KW-0812">Transmembrane</keyword>
<dbReference type="Proteomes" id="UP000800035">
    <property type="component" value="Unassembled WGS sequence"/>
</dbReference>
<dbReference type="InterPro" id="IPR049326">
    <property type="entry name" value="Rhodopsin_dom_fungi"/>
</dbReference>
<evidence type="ECO:0000256" key="6">
    <source>
        <dbReference type="SAM" id="MobiDB-lite"/>
    </source>
</evidence>
<evidence type="ECO:0000313" key="9">
    <source>
        <dbReference type="EMBL" id="KAF1948503.1"/>
    </source>
</evidence>
<keyword evidence="10" id="KW-1185">Reference proteome</keyword>
<evidence type="ECO:0000313" key="10">
    <source>
        <dbReference type="Proteomes" id="UP000800035"/>
    </source>
</evidence>